<name>A0AAD1WWY5_PELCU</name>
<reference evidence="3" key="1">
    <citation type="submission" date="2022-03" db="EMBL/GenBank/DDBJ databases">
        <authorList>
            <person name="Alioto T."/>
            <person name="Alioto T."/>
            <person name="Gomez Garrido J."/>
        </authorList>
    </citation>
    <scope>NUCLEOTIDE SEQUENCE</scope>
</reference>
<accession>A0AAD1WWY5</accession>
<organism evidence="3 4">
    <name type="scientific">Pelobates cultripes</name>
    <name type="common">Western spadefoot toad</name>
    <dbReference type="NCBI Taxonomy" id="61616"/>
    <lineage>
        <taxon>Eukaryota</taxon>
        <taxon>Metazoa</taxon>
        <taxon>Chordata</taxon>
        <taxon>Craniata</taxon>
        <taxon>Vertebrata</taxon>
        <taxon>Euteleostomi</taxon>
        <taxon>Amphibia</taxon>
        <taxon>Batrachia</taxon>
        <taxon>Anura</taxon>
        <taxon>Pelobatoidea</taxon>
        <taxon>Pelobatidae</taxon>
        <taxon>Pelobates</taxon>
    </lineage>
</organism>
<dbReference type="Proteomes" id="UP001295444">
    <property type="component" value="Unassembled WGS sequence"/>
</dbReference>
<feature type="chain" id="PRO_5041994149" evidence="2">
    <location>
        <begin position="20"/>
        <end position="241"/>
    </location>
</feature>
<gene>
    <name evidence="3" type="ORF">PECUL_23A061562</name>
</gene>
<feature type="region of interest" description="Disordered" evidence="1">
    <location>
        <begin position="19"/>
        <end position="126"/>
    </location>
</feature>
<evidence type="ECO:0000313" key="4">
    <source>
        <dbReference type="Proteomes" id="UP001295444"/>
    </source>
</evidence>
<protein>
    <submittedName>
        <fullName evidence="3">Uncharacterized protein</fullName>
    </submittedName>
</protein>
<dbReference type="AlphaFoldDB" id="A0AAD1WWY5"/>
<feature type="signal peptide" evidence="2">
    <location>
        <begin position="1"/>
        <end position="19"/>
    </location>
</feature>
<keyword evidence="4" id="KW-1185">Reference proteome</keyword>
<sequence length="241" mass="25881">MGTLCTWLLISTLISPALQSHSAPDPALQSHSAPDPALQSHSAPDPALQSHSAHDPALQSHSIPDPALQSHSAPDPALQSHSIPDPALQSHSIPDPALQSPLAPDPALQSPLAPDPVLQSPLAPDPVQPPSEWKLSYIPIIVTITPIPENKTHNDLCFDVSLPESIEVHLNGSIAMAVKFLQRNVHQVSINNLVLPDKSAIRCVPVLKEESLETCWAYRTNEYGEKINTSCTINLSLFAIT</sequence>
<evidence type="ECO:0000256" key="1">
    <source>
        <dbReference type="SAM" id="MobiDB-lite"/>
    </source>
</evidence>
<evidence type="ECO:0000256" key="2">
    <source>
        <dbReference type="SAM" id="SignalP"/>
    </source>
</evidence>
<evidence type="ECO:0000313" key="3">
    <source>
        <dbReference type="EMBL" id="CAH2330153.1"/>
    </source>
</evidence>
<keyword evidence="2" id="KW-0732">Signal</keyword>
<dbReference type="EMBL" id="CAKOES020000302">
    <property type="protein sequence ID" value="CAH2330153.1"/>
    <property type="molecule type" value="Genomic_DNA"/>
</dbReference>
<comment type="caution">
    <text evidence="3">The sequence shown here is derived from an EMBL/GenBank/DDBJ whole genome shotgun (WGS) entry which is preliminary data.</text>
</comment>
<proteinExistence type="predicted"/>